<proteinExistence type="predicted"/>
<sequence>MVTTRYPGPPNHESLRPWTTTCLAYGYWMQVRIMGADAPTGHAVRIADGARVDPGRPQPAAQSQEITGAQFRDDGARAAAGITMFENEHGSGVAQSHPAIPRLAGFAPQGEIETQRGHQMRDTDMLEFHGNR</sequence>
<evidence type="ECO:0000313" key="1">
    <source>
        <dbReference type="EMBL" id="OOC00516.1"/>
    </source>
</evidence>
<gene>
    <name evidence="1" type="ORF">B0293_42700</name>
</gene>
<name>A0ABX3J0V5_9PSEU</name>
<accession>A0ABX3J0V5</accession>
<organism evidence="1 2">
    <name type="scientific">Amycolatopsis azurea DSM 43854</name>
    <dbReference type="NCBI Taxonomy" id="1238180"/>
    <lineage>
        <taxon>Bacteria</taxon>
        <taxon>Bacillati</taxon>
        <taxon>Actinomycetota</taxon>
        <taxon>Actinomycetes</taxon>
        <taxon>Pseudonocardiales</taxon>
        <taxon>Pseudonocardiaceae</taxon>
        <taxon>Amycolatopsis</taxon>
    </lineage>
</organism>
<protein>
    <submittedName>
        <fullName evidence="1">Uncharacterized protein</fullName>
    </submittedName>
</protein>
<keyword evidence="2" id="KW-1185">Reference proteome</keyword>
<reference evidence="1 2" key="1">
    <citation type="submission" date="2017-02" db="EMBL/GenBank/DDBJ databases">
        <title>Amycolatopsis azurea DSM 43854 draft genome.</title>
        <authorList>
            <person name="Mayilraj S."/>
        </authorList>
    </citation>
    <scope>NUCLEOTIDE SEQUENCE [LARGE SCALE GENOMIC DNA]</scope>
    <source>
        <strain evidence="1 2">DSM 43854</strain>
    </source>
</reference>
<dbReference type="Proteomes" id="UP000188551">
    <property type="component" value="Unassembled WGS sequence"/>
</dbReference>
<comment type="caution">
    <text evidence="1">The sequence shown here is derived from an EMBL/GenBank/DDBJ whole genome shotgun (WGS) entry which is preliminary data.</text>
</comment>
<evidence type="ECO:0000313" key="2">
    <source>
        <dbReference type="Proteomes" id="UP000188551"/>
    </source>
</evidence>
<dbReference type="EMBL" id="MUXN01000049">
    <property type="protein sequence ID" value="OOC00516.1"/>
    <property type="molecule type" value="Genomic_DNA"/>
</dbReference>